<dbReference type="SUPFAM" id="SSF53807">
    <property type="entry name" value="Helical backbone' metal receptor"/>
    <property type="match status" value="1"/>
</dbReference>
<dbReference type="InterPro" id="IPR050492">
    <property type="entry name" value="Bact_metal-bind_prot9"/>
</dbReference>
<dbReference type="PANTHER" id="PTHR42953:SF3">
    <property type="entry name" value="HIGH-AFFINITY ZINC UPTAKE SYSTEM PROTEIN ZNUA"/>
    <property type="match status" value="1"/>
</dbReference>
<protein>
    <recommendedName>
        <fullName evidence="2">High-affinity zinc uptake system protein ZnuA</fullName>
    </recommendedName>
</protein>
<evidence type="ECO:0000256" key="1">
    <source>
        <dbReference type="ARBA" id="ARBA00011028"/>
    </source>
</evidence>
<evidence type="ECO:0000313" key="9">
    <source>
        <dbReference type="Proteomes" id="UP000234881"/>
    </source>
</evidence>
<evidence type="ECO:0000256" key="4">
    <source>
        <dbReference type="ARBA" id="ARBA00022729"/>
    </source>
</evidence>
<comment type="caution">
    <text evidence="8">The sequence shown here is derived from an EMBL/GenBank/DDBJ whole genome shotgun (WGS) entry which is preliminary data.</text>
</comment>
<keyword evidence="5" id="KW-0406">Ion transport</keyword>
<dbReference type="GO" id="GO:0006829">
    <property type="term" value="P:zinc ion transport"/>
    <property type="evidence" value="ECO:0007669"/>
    <property type="project" value="UniProtKB-KW"/>
</dbReference>
<evidence type="ECO:0000256" key="6">
    <source>
        <dbReference type="SAM" id="MobiDB-lite"/>
    </source>
</evidence>
<dbReference type="Gene3D" id="3.40.50.1980">
    <property type="entry name" value="Nitrogenase molybdenum iron protein domain"/>
    <property type="match status" value="3"/>
</dbReference>
<evidence type="ECO:0000256" key="7">
    <source>
        <dbReference type="SAM" id="SignalP"/>
    </source>
</evidence>
<feature type="chain" id="PRO_5014723882" description="High-affinity zinc uptake system protein ZnuA" evidence="7">
    <location>
        <begin position="22"/>
        <end position="337"/>
    </location>
</feature>
<keyword evidence="5" id="KW-0864">Zinc transport</keyword>
<dbReference type="OrthoDB" id="7346865at2"/>
<evidence type="ECO:0000256" key="3">
    <source>
        <dbReference type="ARBA" id="ARBA00022448"/>
    </source>
</evidence>
<reference evidence="8 9" key="1">
    <citation type="submission" date="2018-01" db="EMBL/GenBank/DDBJ databases">
        <title>The draft genome sequence of Cohaesibacter sp. H1304.</title>
        <authorList>
            <person name="Wang N.-N."/>
            <person name="Du Z.-J."/>
        </authorList>
    </citation>
    <scope>NUCLEOTIDE SEQUENCE [LARGE SCALE GENOMIC DNA]</scope>
    <source>
        <strain evidence="8 9">H1304</strain>
    </source>
</reference>
<dbReference type="InterPro" id="IPR006127">
    <property type="entry name" value="ZnuA-like"/>
</dbReference>
<feature type="region of interest" description="Disordered" evidence="6">
    <location>
        <begin position="121"/>
        <end position="151"/>
    </location>
</feature>
<dbReference type="GO" id="GO:0046872">
    <property type="term" value="F:metal ion binding"/>
    <property type="evidence" value="ECO:0007669"/>
    <property type="project" value="InterPro"/>
</dbReference>
<dbReference type="PANTHER" id="PTHR42953">
    <property type="entry name" value="HIGH-AFFINITY ZINC UPTAKE SYSTEM PROTEIN ZNUA-RELATED"/>
    <property type="match status" value="1"/>
</dbReference>
<dbReference type="Proteomes" id="UP000234881">
    <property type="component" value="Unassembled WGS sequence"/>
</dbReference>
<name>A0A2N5XRN0_9HYPH</name>
<dbReference type="AlphaFoldDB" id="A0A2N5XRN0"/>
<proteinExistence type="inferred from homology"/>
<organism evidence="8 9">
    <name type="scientific">Cohaesibacter celericrescens</name>
    <dbReference type="NCBI Taxonomy" id="2067669"/>
    <lineage>
        <taxon>Bacteria</taxon>
        <taxon>Pseudomonadati</taxon>
        <taxon>Pseudomonadota</taxon>
        <taxon>Alphaproteobacteria</taxon>
        <taxon>Hyphomicrobiales</taxon>
        <taxon>Cohaesibacteraceae</taxon>
    </lineage>
</organism>
<evidence type="ECO:0000256" key="2">
    <source>
        <dbReference type="ARBA" id="ARBA00015915"/>
    </source>
</evidence>
<evidence type="ECO:0000313" key="8">
    <source>
        <dbReference type="EMBL" id="PLW77176.1"/>
    </source>
</evidence>
<dbReference type="EMBL" id="PKUQ01000019">
    <property type="protein sequence ID" value="PLW77176.1"/>
    <property type="molecule type" value="Genomic_DNA"/>
</dbReference>
<dbReference type="Pfam" id="PF01297">
    <property type="entry name" value="ZnuA"/>
    <property type="match status" value="1"/>
</dbReference>
<feature type="signal peptide" evidence="7">
    <location>
        <begin position="1"/>
        <end position="21"/>
    </location>
</feature>
<keyword evidence="5" id="KW-0862">Zinc</keyword>
<keyword evidence="9" id="KW-1185">Reference proteome</keyword>
<accession>A0A2N5XRN0</accession>
<comment type="similarity">
    <text evidence="1">Belongs to the bacterial solute-binding protein 9 family.</text>
</comment>
<evidence type="ECO:0000256" key="5">
    <source>
        <dbReference type="ARBA" id="ARBA00022906"/>
    </source>
</evidence>
<keyword evidence="4 7" id="KW-0732">Signal</keyword>
<gene>
    <name evidence="8" type="ORF">C0081_10915</name>
</gene>
<dbReference type="RefSeq" id="WP_101533866.1">
    <property type="nucleotide sequence ID" value="NZ_PKUQ01000019.1"/>
</dbReference>
<sequence length="337" mass="37023">MRKRLLAYAVSMLLSSTAAFADAPSVAVDIPPIHSLVSQVMKGVGVPDLIVQQGASPHGYSLRPNEAKALQNADAIFWVGEALEPWLERSIDSLASDAKSVELMEMKGTTELEFREGATFEKHSHEEADDEHDHEAKGHDHAHEGENHGKGEEVQHAHANEGHDHDHHGHDPHSWLDPENARVWLDVIAASLSDLDPENAVAYAKNASEGKEQLAGLISEIKVELKDVGDKHFIVFHDAYQYFENRFGLSATGSIRLGDASDPSPARIKEIHDKVAELKIMCVFSEPQFNTGLVKTVFEGTEAKVGILDPLGSDLALGKDLYPQLIRNLSKNLKDCF</sequence>
<keyword evidence="3" id="KW-0813">Transport</keyword>